<proteinExistence type="predicted"/>
<dbReference type="PANTHER" id="PTHR45725:SF1">
    <property type="entry name" value="DISHEVELLED ASSOCIATED ACTIVATOR OF MORPHOGENESIS, ISOFORM D"/>
    <property type="match status" value="1"/>
</dbReference>
<reference evidence="2" key="1">
    <citation type="journal article" date="2016" name="Insect Biochem. Mol. Biol.">
        <title>Multifaceted biological insights from a draft genome sequence of the tobacco hornworm moth, Manduca sexta.</title>
        <authorList>
            <person name="Kanost M.R."/>
            <person name="Arrese E.L."/>
            <person name="Cao X."/>
            <person name="Chen Y.R."/>
            <person name="Chellapilla S."/>
            <person name="Goldsmith M.R."/>
            <person name="Grosse-Wilde E."/>
            <person name="Heckel D.G."/>
            <person name="Herndon N."/>
            <person name="Jiang H."/>
            <person name="Papanicolaou A."/>
            <person name="Qu J."/>
            <person name="Soulages J.L."/>
            <person name="Vogel H."/>
            <person name="Walters J."/>
            <person name="Waterhouse R.M."/>
            <person name="Ahn S.J."/>
            <person name="Almeida F.C."/>
            <person name="An C."/>
            <person name="Aqrawi P."/>
            <person name="Bretschneider A."/>
            <person name="Bryant W.B."/>
            <person name="Bucks S."/>
            <person name="Chao H."/>
            <person name="Chevignon G."/>
            <person name="Christen J.M."/>
            <person name="Clarke D.F."/>
            <person name="Dittmer N.T."/>
            <person name="Ferguson L.C.F."/>
            <person name="Garavelou S."/>
            <person name="Gordon K.H.J."/>
            <person name="Gunaratna R.T."/>
            <person name="Han Y."/>
            <person name="Hauser F."/>
            <person name="He Y."/>
            <person name="Heidel-Fischer H."/>
            <person name="Hirsh A."/>
            <person name="Hu Y."/>
            <person name="Jiang H."/>
            <person name="Kalra D."/>
            <person name="Klinner C."/>
            <person name="Konig C."/>
            <person name="Kovar C."/>
            <person name="Kroll A.R."/>
            <person name="Kuwar S.S."/>
            <person name="Lee S.L."/>
            <person name="Lehman R."/>
            <person name="Li K."/>
            <person name="Li Z."/>
            <person name="Liang H."/>
            <person name="Lovelace S."/>
            <person name="Lu Z."/>
            <person name="Mansfield J.H."/>
            <person name="McCulloch K.J."/>
            <person name="Mathew T."/>
            <person name="Morton B."/>
            <person name="Muzny D.M."/>
            <person name="Neunemann D."/>
            <person name="Ongeri F."/>
            <person name="Pauchet Y."/>
            <person name="Pu L.L."/>
            <person name="Pyrousis I."/>
            <person name="Rao X.J."/>
            <person name="Redding A."/>
            <person name="Roesel C."/>
            <person name="Sanchez-Gracia A."/>
            <person name="Schaack S."/>
            <person name="Shukla A."/>
            <person name="Tetreau G."/>
            <person name="Wang Y."/>
            <person name="Xiong G.H."/>
            <person name="Traut W."/>
            <person name="Walsh T.K."/>
            <person name="Worley K.C."/>
            <person name="Wu D."/>
            <person name="Wu W."/>
            <person name="Wu Y.Q."/>
            <person name="Zhang X."/>
            <person name="Zou Z."/>
            <person name="Zucker H."/>
            <person name="Briscoe A.D."/>
            <person name="Burmester T."/>
            <person name="Clem R.J."/>
            <person name="Feyereisen R."/>
            <person name="Grimmelikhuijzen C.J.P."/>
            <person name="Hamodrakas S.J."/>
            <person name="Hansson B.S."/>
            <person name="Huguet E."/>
            <person name="Jermiin L.S."/>
            <person name="Lan Q."/>
            <person name="Lehman H.K."/>
            <person name="Lorenzen M."/>
            <person name="Merzendorfer H."/>
            <person name="Michalopoulos I."/>
            <person name="Morton D.B."/>
            <person name="Muthukrishnan S."/>
            <person name="Oakeshott J.G."/>
            <person name="Palmer W."/>
            <person name="Park Y."/>
            <person name="Passarelli A.L."/>
            <person name="Rozas J."/>
            <person name="Schwartz L.M."/>
            <person name="Smith W."/>
            <person name="Southgate A."/>
            <person name="Vilcinskas A."/>
            <person name="Vogt R."/>
            <person name="Wang P."/>
            <person name="Werren J."/>
            <person name="Yu X.Q."/>
            <person name="Zhou J.J."/>
            <person name="Brown S.J."/>
            <person name="Scherer S.E."/>
            <person name="Richards S."/>
            <person name="Blissard G.W."/>
        </authorList>
    </citation>
    <scope>NUCLEOTIDE SEQUENCE</scope>
</reference>
<name>A0A921YYS4_MANSE</name>
<dbReference type="EMBL" id="JH668353">
    <property type="protein sequence ID" value="KAG6448154.1"/>
    <property type="molecule type" value="Genomic_DNA"/>
</dbReference>
<feature type="compositionally biased region" description="Basic and acidic residues" evidence="1">
    <location>
        <begin position="589"/>
        <end position="604"/>
    </location>
</feature>
<feature type="compositionally biased region" description="Polar residues" evidence="1">
    <location>
        <begin position="1214"/>
        <end position="1223"/>
    </location>
</feature>
<feature type="compositionally biased region" description="Acidic residues" evidence="1">
    <location>
        <begin position="353"/>
        <end position="370"/>
    </location>
</feature>
<feature type="region of interest" description="Disordered" evidence="1">
    <location>
        <begin position="270"/>
        <end position="293"/>
    </location>
</feature>
<evidence type="ECO:0000313" key="3">
    <source>
        <dbReference type="Proteomes" id="UP000791440"/>
    </source>
</evidence>
<feature type="region of interest" description="Disordered" evidence="1">
    <location>
        <begin position="342"/>
        <end position="604"/>
    </location>
</feature>
<feature type="compositionally biased region" description="Low complexity" evidence="1">
    <location>
        <begin position="841"/>
        <end position="879"/>
    </location>
</feature>
<organism evidence="2 3">
    <name type="scientific">Manduca sexta</name>
    <name type="common">Tobacco hawkmoth</name>
    <name type="synonym">Tobacco hornworm</name>
    <dbReference type="NCBI Taxonomy" id="7130"/>
    <lineage>
        <taxon>Eukaryota</taxon>
        <taxon>Metazoa</taxon>
        <taxon>Ecdysozoa</taxon>
        <taxon>Arthropoda</taxon>
        <taxon>Hexapoda</taxon>
        <taxon>Insecta</taxon>
        <taxon>Pterygota</taxon>
        <taxon>Neoptera</taxon>
        <taxon>Endopterygota</taxon>
        <taxon>Lepidoptera</taxon>
        <taxon>Glossata</taxon>
        <taxon>Ditrysia</taxon>
        <taxon>Bombycoidea</taxon>
        <taxon>Sphingidae</taxon>
        <taxon>Sphinginae</taxon>
        <taxon>Sphingini</taxon>
        <taxon>Manduca</taxon>
    </lineage>
</organism>
<dbReference type="PRINTS" id="PR01217">
    <property type="entry name" value="PRICHEXTENSN"/>
</dbReference>
<feature type="compositionally biased region" description="Basic and acidic residues" evidence="1">
    <location>
        <begin position="490"/>
        <end position="507"/>
    </location>
</feature>
<comment type="caution">
    <text evidence="2">The sequence shown here is derived from an EMBL/GenBank/DDBJ whole genome shotgun (WGS) entry which is preliminary data.</text>
</comment>
<feature type="compositionally biased region" description="Acidic residues" evidence="1">
    <location>
        <begin position="476"/>
        <end position="489"/>
    </location>
</feature>
<protein>
    <submittedName>
        <fullName evidence="2">Uncharacterized protein</fullName>
    </submittedName>
</protein>
<feature type="compositionally biased region" description="Low complexity" evidence="1">
    <location>
        <begin position="419"/>
        <end position="430"/>
    </location>
</feature>
<feature type="compositionally biased region" description="Polar residues" evidence="1">
    <location>
        <begin position="982"/>
        <end position="996"/>
    </location>
</feature>
<feature type="compositionally biased region" description="Acidic residues" evidence="1">
    <location>
        <begin position="508"/>
        <end position="522"/>
    </location>
</feature>
<feature type="compositionally biased region" description="Low complexity" evidence="1">
    <location>
        <begin position="959"/>
        <end position="975"/>
    </location>
</feature>
<feature type="compositionally biased region" description="Low complexity" evidence="1">
    <location>
        <begin position="1117"/>
        <end position="1129"/>
    </location>
</feature>
<dbReference type="Proteomes" id="UP000791440">
    <property type="component" value="Unassembled WGS sequence"/>
</dbReference>
<evidence type="ECO:0000313" key="2">
    <source>
        <dbReference type="EMBL" id="KAG6448154.1"/>
    </source>
</evidence>
<feature type="region of interest" description="Disordered" evidence="1">
    <location>
        <begin position="1074"/>
        <end position="1097"/>
    </location>
</feature>
<feature type="compositionally biased region" description="Acidic residues" evidence="1">
    <location>
        <begin position="534"/>
        <end position="552"/>
    </location>
</feature>
<reference evidence="2" key="2">
    <citation type="submission" date="2020-12" db="EMBL/GenBank/DDBJ databases">
        <authorList>
            <person name="Kanost M."/>
        </authorList>
    </citation>
    <scope>NUCLEOTIDE SEQUENCE</scope>
</reference>
<dbReference type="PANTHER" id="PTHR45725">
    <property type="entry name" value="FORMIN HOMOLOGY 2 FAMILY MEMBER"/>
    <property type="match status" value="1"/>
</dbReference>
<evidence type="ECO:0000256" key="1">
    <source>
        <dbReference type="SAM" id="MobiDB-lite"/>
    </source>
</evidence>
<gene>
    <name evidence="2" type="ORF">O3G_MSEX005342</name>
</gene>
<sequence>MNPPSALHGAMSRDRKPFTYTPGGLDLSEIKSERMAKRLMRNAMNQGVPDTPVHHVQQQAPTSPVIVPNFNCLPVQVFPSFNLPANPKSLLRTRSIPSQSQEPPAPRLVQPSQFVNKTEPPVGEYDTYSRPMQQYTQINKNRPASMYEYSSTPNNPYYALPNYNIEYSSPTLPEISYDAQYFSTSVPKVTPVEKFETDTIVPTPEVPTLDDIKDDSPDTVIEVTRKSPLDIITDYNMTSNSPLEINTDNVQKPIEKPADDEREVKVVKKTVKKEQKSSEQNGEQNGDANIEAELTVKLPTKKSSGKTETKVEVVKKVLPDGSVEEVKTTTTKTTIDGRTEIKTKTETTIIPKDDEEEVEEVEEEEEEEQGNGEVVVEEVHDEKEEEVVEEPEIEKVEKKEIKENGQDDPIIKTEERSESTTTTTKRVVVVQSDEPAEEVEEEQVEEEEEEEVQEPEPVTVVVKKKTEKLETPPPQSDEEEEEEEQVVEEQEVKKEAKEELEVKKQEVEELEEEKEEEVEEEELVKKEAVKASQPEEDEEVEEEEEYEEAEEVEAQKDVKVNENVEKLEEKLEEKSPKEEPQTPIEDEAEKPSDVTESIRSEETVKEHIAEQKEVKEQEKVIIIERSDAEPQAESKVPLREPSIPLDKVEDIEIKPIGPPGVITKTHTEKTEIITRTSPQPPGVLSTQTEYNKVENIVTVNRTINTLDNTFEGIPPSVPDVKTYFAPNRDRVLASPMLSRPYQPVYPSEPTTERRHSLLLERLSVERQMPSEIYHNQTYEQQRQWSQEPQSEILTISNVKPSTINKQQWYQQRDTTYSNVTPTPPVAPTPSWSQPQPKPQAQPTYKPQPTYAPQQTYQPSPTPQIYQPSPGPQPTYHTTPAPQPTYQPSPTPQPQYQPPPTPQPQYQPAPAPQPQYQSSYSDTIQNNSSSNYSSYTPKPTIWPPPKFEQASTPTPQPAHYTSESYQKSTQQYSSSYVPPPWEQDSSYVPDNSSQNYYQPPPANTFAPAPAPAQSWKPPASKGKFSKPTPTSYIPPAPNQSFVKPVSSADIPRGLPGRKTYYSEYERRYISVPEANYVPPETKYQPQPDPSPQYYYDNNEPSETVEHQWRKELREFTEKTSQTQTQTEQTSVRPPWEVDPKYAKTPESTFTQAPTPTWSQTLRPRSWRERSFESEFVGSQEWPKTSTLGRGRPLSTYSKNESSFERTRGVSVDRYNPNNYQSPSSLEHPPVQTHTLNPNPAPHTGYHNPNVPAYHARVSAEPREQVSYKQPRAVVREPRASPFQSRSFKYLQWITGTDD</sequence>
<feature type="compositionally biased region" description="Acidic residues" evidence="1">
    <location>
        <begin position="383"/>
        <end position="392"/>
    </location>
</feature>
<feature type="compositionally biased region" description="Basic and acidic residues" evidence="1">
    <location>
        <begin position="553"/>
        <end position="580"/>
    </location>
</feature>
<keyword evidence="3" id="KW-1185">Reference proteome</keyword>
<feature type="compositionally biased region" description="Polar residues" evidence="1">
    <location>
        <begin position="830"/>
        <end position="840"/>
    </location>
</feature>
<feature type="compositionally biased region" description="Basic and acidic residues" evidence="1">
    <location>
        <begin position="393"/>
        <end position="418"/>
    </location>
</feature>
<feature type="compositionally biased region" description="Low complexity" evidence="1">
    <location>
        <begin position="913"/>
        <end position="934"/>
    </location>
</feature>
<accession>A0A921YYS4</accession>
<feature type="compositionally biased region" description="Acidic residues" evidence="1">
    <location>
        <begin position="434"/>
        <end position="454"/>
    </location>
</feature>
<dbReference type="InterPro" id="IPR051425">
    <property type="entry name" value="Formin_Homology"/>
</dbReference>
<feature type="compositionally biased region" description="Pro residues" evidence="1">
    <location>
        <begin position="880"/>
        <end position="912"/>
    </location>
</feature>
<feature type="compositionally biased region" description="Polar residues" evidence="1">
    <location>
        <begin position="1144"/>
        <end position="1161"/>
    </location>
</feature>
<feature type="region of interest" description="Disordered" evidence="1">
    <location>
        <begin position="1115"/>
        <end position="1250"/>
    </location>
</feature>
<feature type="region of interest" description="Disordered" evidence="1">
    <location>
        <begin position="1"/>
        <end position="25"/>
    </location>
</feature>
<feature type="region of interest" description="Disordered" evidence="1">
    <location>
        <begin position="812"/>
        <end position="1058"/>
    </location>
</feature>